<keyword evidence="1" id="KW-0472">Membrane</keyword>
<feature type="transmembrane region" description="Helical" evidence="1">
    <location>
        <begin position="12"/>
        <end position="29"/>
    </location>
</feature>
<dbReference type="EMBL" id="CAXKWB010005549">
    <property type="protein sequence ID" value="CAL4078962.1"/>
    <property type="molecule type" value="Genomic_DNA"/>
</dbReference>
<evidence type="ECO:0000256" key="1">
    <source>
        <dbReference type="SAM" id="Phobius"/>
    </source>
</evidence>
<name>A0AAV2QEA7_MEGNR</name>
<evidence type="ECO:0000313" key="2">
    <source>
        <dbReference type="EMBL" id="CAL4078962.1"/>
    </source>
</evidence>
<evidence type="ECO:0000313" key="3">
    <source>
        <dbReference type="Proteomes" id="UP001497623"/>
    </source>
</evidence>
<reference evidence="2 3" key="1">
    <citation type="submission" date="2024-05" db="EMBL/GenBank/DDBJ databases">
        <authorList>
            <person name="Wallberg A."/>
        </authorList>
    </citation>
    <scope>NUCLEOTIDE SEQUENCE [LARGE SCALE GENOMIC DNA]</scope>
</reference>
<dbReference type="AlphaFoldDB" id="A0AAV2QEA7"/>
<keyword evidence="1" id="KW-1133">Transmembrane helix</keyword>
<gene>
    <name evidence="2" type="ORF">MNOR_LOCUS10803</name>
</gene>
<accession>A0AAV2QEA7</accession>
<keyword evidence="1" id="KW-0812">Transmembrane</keyword>
<sequence>MPFWQKITYLEFKPMSIFFIFILLIWKLVKSCFYIIRANVQNVNTFCKAVQLFQGGGVSDFFFSYYHPKYEFIFILDLLNVKNTNKKSYITVILSYNCGL</sequence>
<proteinExistence type="predicted"/>
<protein>
    <submittedName>
        <fullName evidence="2">Uncharacterized protein</fullName>
    </submittedName>
</protein>
<organism evidence="2 3">
    <name type="scientific">Meganyctiphanes norvegica</name>
    <name type="common">Northern krill</name>
    <name type="synonym">Thysanopoda norvegica</name>
    <dbReference type="NCBI Taxonomy" id="48144"/>
    <lineage>
        <taxon>Eukaryota</taxon>
        <taxon>Metazoa</taxon>
        <taxon>Ecdysozoa</taxon>
        <taxon>Arthropoda</taxon>
        <taxon>Crustacea</taxon>
        <taxon>Multicrustacea</taxon>
        <taxon>Malacostraca</taxon>
        <taxon>Eumalacostraca</taxon>
        <taxon>Eucarida</taxon>
        <taxon>Euphausiacea</taxon>
        <taxon>Euphausiidae</taxon>
        <taxon>Meganyctiphanes</taxon>
    </lineage>
</organism>
<dbReference type="Proteomes" id="UP001497623">
    <property type="component" value="Unassembled WGS sequence"/>
</dbReference>
<keyword evidence="3" id="KW-1185">Reference proteome</keyword>
<comment type="caution">
    <text evidence="2">The sequence shown here is derived from an EMBL/GenBank/DDBJ whole genome shotgun (WGS) entry which is preliminary data.</text>
</comment>